<dbReference type="Gene3D" id="2.40.170.20">
    <property type="entry name" value="TonB-dependent receptor, beta-barrel domain"/>
    <property type="match status" value="1"/>
</dbReference>
<dbReference type="PANTHER" id="PTHR32552">
    <property type="entry name" value="FERRICHROME IRON RECEPTOR-RELATED"/>
    <property type="match status" value="1"/>
</dbReference>
<accession>A0A0K0XUG5</accession>
<evidence type="ECO:0000256" key="2">
    <source>
        <dbReference type="ARBA" id="ARBA00022448"/>
    </source>
</evidence>
<evidence type="ECO:0000256" key="1">
    <source>
        <dbReference type="ARBA" id="ARBA00004571"/>
    </source>
</evidence>
<comment type="subcellular location">
    <subcellularLocation>
        <location evidence="1 11">Cell outer membrane</location>
        <topology evidence="1 11">Multi-pass membrane protein</topology>
    </subcellularLocation>
</comment>
<evidence type="ECO:0000256" key="7">
    <source>
        <dbReference type="ARBA" id="ARBA00023004"/>
    </source>
</evidence>
<comment type="similarity">
    <text evidence="11">Belongs to the TonB-dependent receptor family.</text>
</comment>
<dbReference type="GO" id="GO:0015344">
    <property type="term" value="F:siderophore uptake transmembrane transporter activity"/>
    <property type="evidence" value="ECO:0007669"/>
    <property type="project" value="TreeGrafter"/>
</dbReference>
<evidence type="ECO:0000256" key="10">
    <source>
        <dbReference type="ARBA" id="ARBA00023237"/>
    </source>
</evidence>
<dbReference type="AlphaFoldDB" id="A0A0K0XUG5"/>
<reference evidence="12 13" key="1">
    <citation type="submission" date="2015-07" db="EMBL/GenBank/DDBJ databases">
        <authorList>
            <person name="Noorani M."/>
        </authorList>
    </citation>
    <scope>NUCLEOTIDE SEQUENCE [LARGE SCALE GENOMIC DNA]</scope>
    <source>
        <strain evidence="12 13">KCTC 42284</strain>
    </source>
</reference>
<evidence type="ECO:0000256" key="5">
    <source>
        <dbReference type="ARBA" id="ARBA00022692"/>
    </source>
</evidence>
<gene>
    <name evidence="12" type="ORF">WM2015_924</name>
</gene>
<keyword evidence="4" id="KW-0410">Iron transport</keyword>
<sequence length="84" mass="9681">MHGLAVESTGRYFLDAANSRRYEGHTLWHASASYDLDARWRLDLRLRNLTGERYAERADYAFGNYRYFPGAGRTVFVSLGYAIP</sequence>
<keyword evidence="13" id="KW-1185">Reference proteome</keyword>
<keyword evidence="3 11" id="KW-1134">Transmembrane beta strand</keyword>
<dbReference type="InterPro" id="IPR039426">
    <property type="entry name" value="TonB-dep_rcpt-like"/>
</dbReference>
<name>A0A0K0XUG5_9GAMM</name>
<evidence type="ECO:0000313" key="12">
    <source>
        <dbReference type="EMBL" id="AKS41305.1"/>
    </source>
</evidence>
<dbReference type="EMBL" id="CP012154">
    <property type="protein sequence ID" value="AKS41305.1"/>
    <property type="molecule type" value="Genomic_DNA"/>
</dbReference>
<proteinExistence type="inferred from homology"/>
<evidence type="ECO:0000256" key="6">
    <source>
        <dbReference type="ARBA" id="ARBA00022729"/>
    </source>
</evidence>
<dbReference type="KEGG" id="wma:WM2015_924"/>
<keyword evidence="9 11" id="KW-0472">Membrane</keyword>
<evidence type="ECO:0000256" key="3">
    <source>
        <dbReference type="ARBA" id="ARBA00022452"/>
    </source>
</evidence>
<dbReference type="STRING" id="1579979.WM2015_924"/>
<evidence type="ECO:0000256" key="8">
    <source>
        <dbReference type="ARBA" id="ARBA00023065"/>
    </source>
</evidence>
<dbReference type="PANTHER" id="PTHR32552:SF68">
    <property type="entry name" value="FERRICHROME OUTER MEMBRANE TRANSPORTER_PHAGE RECEPTOR"/>
    <property type="match status" value="1"/>
</dbReference>
<keyword evidence="2 11" id="KW-0813">Transport</keyword>
<dbReference type="SUPFAM" id="SSF56935">
    <property type="entry name" value="Porins"/>
    <property type="match status" value="1"/>
</dbReference>
<evidence type="ECO:0000256" key="9">
    <source>
        <dbReference type="ARBA" id="ARBA00023136"/>
    </source>
</evidence>
<dbReference type="Proteomes" id="UP000066624">
    <property type="component" value="Chromosome"/>
</dbReference>
<dbReference type="GO" id="GO:0009279">
    <property type="term" value="C:cell outer membrane"/>
    <property type="evidence" value="ECO:0007669"/>
    <property type="project" value="UniProtKB-SubCell"/>
</dbReference>
<keyword evidence="8" id="KW-0406">Ion transport</keyword>
<evidence type="ECO:0000256" key="4">
    <source>
        <dbReference type="ARBA" id="ARBA00022496"/>
    </source>
</evidence>
<keyword evidence="5 11" id="KW-0812">Transmembrane</keyword>
<evidence type="ECO:0000313" key="13">
    <source>
        <dbReference type="Proteomes" id="UP000066624"/>
    </source>
</evidence>
<dbReference type="RefSeq" id="WP_049724949.1">
    <property type="nucleotide sequence ID" value="NZ_CP012154.1"/>
</dbReference>
<protein>
    <submittedName>
        <fullName evidence="12">Uncharacterized protein</fullName>
    </submittedName>
</protein>
<keyword evidence="6" id="KW-0732">Signal</keyword>
<organism evidence="12 13">
    <name type="scientific">Wenzhouxiangella marina</name>
    <dbReference type="NCBI Taxonomy" id="1579979"/>
    <lineage>
        <taxon>Bacteria</taxon>
        <taxon>Pseudomonadati</taxon>
        <taxon>Pseudomonadota</taxon>
        <taxon>Gammaproteobacteria</taxon>
        <taxon>Chromatiales</taxon>
        <taxon>Wenzhouxiangellaceae</taxon>
        <taxon>Wenzhouxiangella</taxon>
    </lineage>
</organism>
<keyword evidence="7" id="KW-0408">Iron</keyword>
<evidence type="ECO:0000256" key="11">
    <source>
        <dbReference type="PROSITE-ProRule" id="PRU01360"/>
    </source>
</evidence>
<keyword evidence="10 11" id="KW-0998">Cell outer membrane</keyword>
<dbReference type="PROSITE" id="PS52016">
    <property type="entry name" value="TONB_DEPENDENT_REC_3"/>
    <property type="match status" value="1"/>
</dbReference>
<dbReference type="InterPro" id="IPR036942">
    <property type="entry name" value="Beta-barrel_TonB_sf"/>
</dbReference>